<sequence>MVRAWGSGRVVKKEERRTVVSTEYGEISAVRIGDGINGSYLLHFFSLEPNSVLLPVVLNADMVFYVHAGRGQLSWTEEEELMHIDIRRGDVHRLLRGTVLYMRSDEMEQERLKIHALFANSNDDLHGPETGPYTSIQDMVLGFDTRILQATFKVSEEVIDEVLGGTKAAAITHADQFCRGIGESCKLGLSSMKNKKKKKETKEKEKEKGKDKEKRQVRLFNILEADKEIENCNGWSTTVTQKQLPALEGSNIGLYMVNLAPGSMMGPHWNEMDTEVVVILEGSGMVRVVSGSARFQVEQGDVFAVPRFHPMAQMAFNNGTFVFLGFTRITQRNRPQFLAGGSSVLQILSKQVLEIAFNVSRKTLDELLAAQDDSVVISSCTSCAEQEMQMMEEGGGGGGGAEEEETERQQEKERRRQGREEEEEERWEEERKEREEEAGSRHEETEEPPHEHEHEHENRHLHDGGVRRILKNKKIN</sequence>
<dbReference type="Pfam" id="PF00190">
    <property type="entry name" value="Cupin_1"/>
    <property type="match status" value="2"/>
</dbReference>
<evidence type="ECO:0000259" key="2">
    <source>
        <dbReference type="SMART" id="SM00835"/>
    </source>
</evidence>
<feature type="compositionally biased region" description="Basic and acidic residues" evidence="1">
    <location>
        <begin position="200"/>
        <end position="213"/>
    </location>
</feature>
<dbReference type="CDD" id="cd02244">
    <property type="entry name" value="cupin_7S_vicilin-like_N"/>
    <property type="match status" value="1"/>
</dbReference>
<feature type="region of interest" description="Disordered" evidence="1">
    <location>
        <begin position="391"/>
        <end position="476"/>
    </location>
</feature>
<accession>A0AAD4J501</accession>
<proteinExistence type="predicted"/>
<evidence type="ECO:0000256" key="1">
    <source>
        <dbReference type="SAM" id="MobiDB-lite"/>
    </source>
</evidence>
<reference evidence="3 4" key="1">
    <citation type="journal article" date="2021" name="Nat. Commun.">
        <title>Incipient diploidization of the medicinal plant Perilla within 10,000 years.</title>
        <authorList>
            <person name="Zhang Y."/>
            <person name="Shen Q."/>
            <person name="Leng L."/>
            <person name="Zhang D."/>
            <person name="Chen S."/>
            <person name="Shi Y."/>
            <person name="Ning Z."/>
            <person name="Chen S."/>
        </authorList>
    </citation>
    <scope>NUCLEOTIDE SEQUENCE [LARGE SCALE GENOMIC DNA]</scope>
    <source>
        <strain evidence="4">cv. PC099</strain>
    </source>
</reference>
<dbReference type="InterPro" id="IPR014710">
    <property type="entry name" value="RmlC-like_jellyroll"/>
</dbReference>
<feature type="domain" description="Cupin type-1" evidence="2">
    <location>
        <begin position="220"/>
        <end position="365"/>
    </location>
</feature>
<dbReference type="SUPFAM" id="SSF51182">
    <property type="entry name" value="RmlC-like cupins"/>
    <property type="match status" value="1"/>
</dbReference>
<keyword evidence="4" id="KW-1185">Reference proteome</keyword>
<feature type="compositionally biased region" description="Basic and acidic residues" evidence="1">
    <location>
        <begin position="428"/>
        <end position="466"/>
    </location>
</feature>
<feature type="region of interest" description="Disordered" evidence="1">
    <location>
        <begin position="192"/>
        <end position="213"/>
    </location>
</feature>
<evidence type="ECO:0000313" key="4">
    <source>
        <dbReference type="Proteomes" id="UP001190926"/>
    </source>
</evidence>
<dbReference type="SMART" id="SM00835">
    <property type="entry name" value="Cupin_1"/>
    <property type="match status" value="2"/>
</dbReference>
<feature type="domain" description="Cupin type-1" evidence="2">
    <location>
        <begin position="9"/>
        <end position="160"/>
    </location>
</feature>
<gene>
    <name evidence="3" type="ORF">C2S53_001843</name>
</gene>
<dbReference type="InterPro" id="IPR006045">
    <property type="entry name" value="Cupin_1"/>
</dbReference>
<organism evidence="3 4">
    <name type="scientific">Perilla frutescens var. hirtella</name>
    <name type="common">Perilla citriodora</name>
    <name type="synonym">Perilla setoyensis</name>
    <dbReference type="NCBI Taxonomy" id="608512"/>
    <lineage>
        <taxon>Eukaryota</taxon>
        <taxon>Viridiplantae</taxon>
        <taxon>Streptophyta</taxon>
        <taxon>Embryophyta</taxon>
        <taxon>Tracheophyta</taxon>
        <taxon>Spermatophyta</taxon>
        <taxon>Magnoliopsida</taxon>
        <taxon>eudicotyledons</taxon>
        <taxon>Gunneridae</taxon>
        <taxon>Pentapetalae</taxon>
        <taxon>asterids</taxon>
        <taxon>lamiids</taxon>
        <taxon>Lamiales</taxon>
        <taxon>Lamiaceae</taxon>
        <taxon>Nepetoideae</taxon>
        <taxon>Elsholtzieae</taxon>
        <taxon>Perilla</taxon>
    </lineage>
</organism>
<name>A0AAD4J501_PERFH</name>
<dbReference type="EMBL" id="SDAM02000150">
    <property type="protein sequence ID" value="KAH6827264.1"/>
    <property type="molecule type" value="Genomic_DNA"/>
</dbReference>
<dbReference type="InterPro" id="IPR011051">
    <property type="entry name" value="RmlC_Cupin_sf"/>
</dbReference>
<dbReference type="AlphaFoldDB" id="A0AAD4J501"/>
<dbReference type="Gene3D" id="2.60.120.10">
    <property type="entry name" value="Jelly Rolls"/>
    <property type="match status" value="2"/>
</dbReference>
<dbReference type="PANTHER" id="PTHR31189:SF7">
    <property type="entry name" value="OS03G0197300 PROTEIN"/>
    <property type="match status" value="1"/>
</dbReference>
<dbReference type="Proteomes" id="UP001190926">
    <property type="component" value="Unassembled WGS sequence"/>
</dbReference>
<dbReference type="CDD" id="cd02245">
    <property type="entry name" value="cupin_7S_vicilin-like_C"/>
    <property type="match status" value="1"/>
</dbReference>
<evidence type="ECO:0000313" key="3">
    <source>
        <dbReference type="EMBL" id="KAH6827264.1"/>
    </source>
</evidence>
<protein>
    <recommendedName>
        <fullName evidence="2">Cupin type-1 domain-containing protein</fullName>
    </recommendedName>
</protein>
<dbReference type="PANTHER" id="PTHR31189">
    <property type="entry name" value="OS03G0336100 PROTEIN-RELATED"/>
    <property type="match status" value="1"/>
</dbReference>
<dbReference type="InterPro" id="IPR050253">
    <property type="entry name" value="Seed_Storage-Functional"/>
</dbReference>
<comment type="caution">
    <text evidence="3">The sequence shown here is derived from an EMBL/GenBank/DDBJ whole genome shotgun (WGS) entry which is preliminary data.</text>
</comment>